<dbReference type="STRING" id="368603.AYY16_13100"/>
<organism evidence="4 5">
    <name type="scientific">Morganella psychrotolerans</name>
    <dbReference type="NCBI Taxonomy" id="368603"/>
    <lineage>
        <taxon>Bacteria</taxon>
        <taxon>Pseudomonadati</taxon>
        <taxon>Pseudomonadota</taxon>
        <taxon>Gammaproteobacteria</taxon>
        <taxon>Enterobacterales</taxon>
        <taxon>Morganellaceae</taxon>
        <taxon>Morganella</taxon>
    </lineage>
</organism>
<accession>A0A1B8H386</accession>
<reference evidence="4 5" key="1">
    <citation type="submission" date="2016-06" db="EMBL/GenBank/DDBJ databases">
        <authorList>
            <person name="Kjaerup R.B."/>
            <person name="Dalgaard T.S."/>
            <person name="Juul-Madsen H.R."/>
        </authorList>
    </citation>
    <scope>NUCLEOTIDE SEQUENCE [LARGE SCALE GENOMIC DNA]</scope>
    <source>
        <strain evidence="4 5">GCSL-Mp3</strain>
    </source>
</reference>
<evidence type="ECO:0000313" key="4">
    <source>
        <dbReference type="EMBL" id="OBU03548.1"/>
    </source>
</evidence>
<evidence type="ECO:0000259" key="3">
    <source>
        <dbReference type="PROSITE" id="PS51462"/>
    </source>
</evidence>
<dbReference type="Gene3D" id="3.90.79.10">
    <property type="entry name" value="Nucleoside Triphosphate Pyrophosphohydrolase"/>
    <property type="match status" value="1"/>
</dbReference>
<dbReference type="FunFam" id="3.90.79.10:FF:000006">
    <property type="entry name" value="ADP compounds hydrolase NudE"/>
    <property type="match status" value="1"/>
</dbReference>
<dbReference type="SUPFAM" id="SSF55811">
    <property type="entry name" value="Nudix"/>
    <property type="match status" value="1"/>
</dbReference>
<comment type="caution">
    <text evidence="4">The sequence shown here is derived from an EMBL/GenBank/DDBJ whole genome shotgun (WGS) entry which is preliminary data.</text>
</comment>
<dbReference type="EMBL" id="LZEX01000043">
    <property type="protein sequence ID" value="OBU03548.1"/>
    <property type="molecule type" value="Genomic_DNA"/>
</dbReference>
<dbReference type="CDD" id="cd24156">
    <property type="entry name" value="NUDIX_ADPRase_NudE"/>
    <property type="match status" value="1"/>
</dbReference>
<protein>
    <submittedName>
        <fullName evidence="4">ADP compounds hydrolase NudE</fullName>
    </submittedName>
</protein>
<keyword evidence="2 4" id="KW-0378">Hydrolase</keyword>
<proteinExistence type="predicted"/>
<dbReference type="Pfam" id="PF00293">
    <property type="entry name" value="NUDIX"/>
    <property type="match status" value="1"/>
</dbReference>
<dbReference type="PROSITE" id="PS51462">
    <property type="entry name" value="NUDIX"/>
    <property type="match status" value="1"/>
</dbReference>
<comment type="cofactor">
    <cofactor evidence="1">
        <name>Mg(2+)</name>
        <dbReference type="ChEBI" id="CHEBI:18420"/>
    </cofactor>
</comment>
<dbReference type="InterPro" id="IPR015797">
    <property type="entry name" value="NUDIX_hydrolase-like_dom_sf"/>
</dbReference>
<sequence length="195" mass="21913">MTALQKPKIIRTDNIAQSRLFSIQSVALEFSNGAERVYERMRPANRESVLIVPVIGNELILIQEYAAGIEKYELGFPKGAIDPGEDMLTAANRELKEEIGFGAQILTPLRKVTMSPSYFSGRMNILIATGLYPEKLEGDEPEPLIQVRWPVSDMMDLLTHPDFNEARNITALFLAQHYLSQMSQSGELPIFNTNK</sequence>
<dbReference type="InterPro" id="IPR020084">
    <property type="entry name" value="NUDIX_hydrolase_CS"/>
</dbReference>
<dbReference type="GO" id="GO:0016787">
    <property type="term" value="F:hydrolase activity"/>
    <property type="evidence" value="ECO:0007669"/>
    <property type="project" value="UniProtKB-KW"/>
</dbReference>
<dbReference type="RefSeq" id="WP_067426081.1">
    <property type="nucleotide sequence ID" value="NZ_LZEX01000043.1"/>
</dbReference>
<name>A0A1B8H386_9GAMM</name>
<evidence type="ECO:0000256" key="2">
    <source>
        <dbReference type="ARBA" id="ARBA00022801"/>
    </source>
</evidence>
<evidence type="ECO:0000256" key="1">
    <source>
        <dbReference type="ARBA" id="ARBA00001946"/>
    </source>
</evidence>
<dbReference type="PROSITE" id="PS00893">
    <property type="entry name" value="NUDIX_BOX"/>
    <property type="match status" value="1"/>
</dbReference>
<gene>
    <name evidence="4" type="ORF">AYY17_10460</name>
</gene>
<dbReference type="Proteomes" id="UP000092247">
    <property type="component" value="Unassembled WGS sequence"/>
</dbReference>
<evidence type="ECO:0000313" key="5">
    <source>
        <dbReference type="Proteomes" id="UP000092247"/>
    </source>
</evidence>
<dbReference type="AlphaFoldDB" id="A0A1B8H386"/>
<dbReference type="NCBIfam" id="NF008736">
    <property type="entry name" value="PRK11762.1"/>
    <property type="match status" value="1"/>
</dbReference>
<dbReference type="InterPro" id="IPR000086">
    <property type="entry name" value="NUDIX_hydrolase_dom"/>
</dbReference>
<feature type="domain" description="Nudix hydrolase" evidence="3">
    <location>
        <begin position="44"/>
        <end position="171"/>
    </location>
</feature>